<evidence type="ECO:0000313" key="3">
    <source>
        <dbReference type="Proteomes" id="UP000327439"/>
    </source>
</evidence>
<gene>
    <name evidence="2" type="ORF">ES319_A03G144700v1</name>
</gene>
<proteinExistence type="predicted"/>
<feature type="region of interest" description="Disordered" evidence="1">
    <location>
        <begin position="1"/>
        <end position="61"/>
    </location>
</feature>
<dbReference type="AlphaFoldDB" id="A0A5J5WDF2"/>
<name>A0A5J5WDF2_GOSBA</name>
<keyword evidence="3" id="KW-1185">Reference proteome</keyword>
<dbReference type="EMBL" id="CM018204">
    <property type="protein sequence ID" value="KAB2090781.1"/>
    <property type="molecule type" value="Genomic_DNA"/>
</dbReference>
<feature type="compositionally biased region" description="Low complexity" evidence="1">
    <location>
        <begin position="23"/>
        <end position="33"/>
    </location>
</feature>
<dbReference type="Proteomes" id="UP000327439">
    <property type="component" value="Chromosome A03"/>
</dbReference>
<feature type="compositionally biased region" description="Polar residues" evidence="1">
    <location>
        <begin position="1"/>
        <end position="11"/>
    </location>
</feature>
<evidence type="ECO:0000313" key="2">
    <source>
        <dbReference type="EMBL" id="KAB2090781.1"/>
    </source>
</evidence>
<accession>A0A5J5WDF2</accession>
<reference evidence="3" key="1">
    <citation type="journal article" date="2020" name="Nat. Genet.">
        <title>Genomic diversifications of five Gossypium allopolyploid species and their impact on cotton improvement.</title>
        <authorList>
            <person name="Chen Z.J."/>
            <person name="Sreedasyam A."/>
            <person name="Ando A."/>
            <person name="Song Q."/>
            <person name="De Santiago L.M."/>
            <person name="Hulse-Kemp A.M."/>
            <person name="Ding M."/>
            <person name="Ye W."/>
            <person name="Kirkbride R.C."/>
            <person name="Jenkins J."/>
            <person name="Plott C."/>
            <person name="Lovell J."/>
            <person name="Lin Y.M."/>
            <person name="Vaughn R."/>
            <person name="Liu B."/>
            <person name="Simpson S."/>
            <person name="Scheffler B.E."/>
            <person name="Wen L."/>
            <person name="Saski C.A."/>
            <person name="Grover C.E."/>
            <person name="Hu G."/>
            <person name="Conover J.L."/>
            <person name="Carlson J.W."/>
            <person name="Shu S."/>
            <person name="Boston L.B."/>
            <person name="Williams M."/>
            <person name="Peterson D.G."/>
            <person name="McGee K."/>
            <person name="Jones D.C."/>
            <person name="Wendel J.F."/>
            <person name="Stelly D.M."/>
            <person name="Grimwood J."/>
            <person name="Schmutz J."/>
        </authorList>
    </citation>
    <scope>NUCLEOTIDE SEQUENCE [LARGE SCALE GENOMIC DNA]</scope>
    <source>
        <strain evidence="3">cv. 3-79</strain>
    </source>
</reference>
<organism evidence="2 3">
    <name type="scientific">Gossypium barbadense</name>
    <name type="common">Sea Island cotton</name>
    <name type="synonym">Hibiscus barbadensis</name>
    <dbReference type="NCBI Taxonomy" id="3634"/>
    <lineage>
        <taxon>Eukaryota</taxon>
        <taxon>Viridiplantae</taxon>
        <taxon>Streptophyta</taxon>
        <taxon>Embryophyta</taxon>
        <taxon>Tracheophyta</taxon>
        <taxon>Spermatophyta</taxon>
        <taxon>Magnoliopsida</taxon>
        <taxon>eudicotyledons</taxon>
        <taxon>Gunneridae</taxon>
        <taxon>Pentapetalae</taxon>
        <taxon>rosids</taxon>
        <taxon>malvids</taxon>
        <taxon>Malvales</taxon>
        <taxon>Malvaceae</taxon>
        <taxon>Malvoideae</taxon>
        <taxon>Gossypium</taxon>
    </lineage>
</organism>
<sequence length="61" mass="6541">MIPTIQGSGTPRVNGAVGGRFGARGPRGAAPRALDTRTTHMGRGMSDPRNVKPRDEVLTWR</sequence>
<protein>
    <submittedName>
        <fullName evidence="2">Uncharacterized protein</fullName>
    </submittedName>
</protein>
<feature type="compositionally biased region" description="Basic and acidic residues" evidence="1">
    <location>
        <begin position="49"/>
        <end position="61"/>
    </location>
</feature>
<evidence type="ECO:0000256" key="1">
    <source>
        <dbReference type="SAM" id="MobiDB-lite"/>
    </source>
</evidence>